<gene>
    <name evidence="2" type="ORF">COY66_03465</name>
</gene>
<dbReference type="InterPro" id="IPR051289">
    <property type="entry name" value="LAGLIDADG_Endonuclease"/>
</dbReference>
<evidence type="ECO:0000259" key="1">
    <source>
        <dbReference type="Pfam" id="PF00961"/>
    </source>
</evidence>
<accession>A0A2M7RJH6</accession>
<keyword evidence="2" id="KW-0540">Nuclease</keyword>
<evidence type="ECO:0000313" key="3">
    <source>
        <dbReference type="Proteomes" id="UP000230779"/>
    </source>
</evidence>
<name>A0A2M7RJH6_9BACT</name>
<keyword evidence="2" id="KW-0378">Hydrolase</keyword>
<dbReference type="Gene3D" id="3.10.28.10">
    <property type="entry name" value="Homing endonucleases"/>
    <property type="match status" value="1"/>
</dbReference>
<dbReference type="InterPro" id="IPR004860">
    <property type="entry name" value="LAGLIDADG_dom"/>
</dbReference>
<dbReference type="Proteomes" id="UP000230779">
    <property type="component" value="Unassembled WGS sequence"/>
</dbReference>
<dbReference type="InterPro" id="IPR027434">
    <property type="entry name" value="Homing_endonucl"/>
</dbReference>
<sequence length="155" mass="18163">MNYFSAFISGLVEGEGCFCVSFSQRKKMTLGIEVRPSFSISQNKRNLVLLQKINTFFGCGAIRLSKRDRTYKYEVRSVENLVKIIIPHFESNPLCGIKQNEFLRFKEIIKIIHRNHHLNPNGMKQIIHLAYQLNESGKRKFNQMELLRLLDKMKI</sequence>
<dbReference type="AlphaFoldDB" id="A0A2M7RJH6"/>
<feature type="domain" description="Homing endonuclease LAGLIDADG" evidence="1">
    <location>
        <begin position="8"/>
        <end position="109"/>
    </location>
</feature>
<dbReference type="PANTHER" id="PTHR36181">
    <property type="entry name" value="INTRON-ENCODED ENDONUCLEASE AI3-RELATED"/>
    <property type="match status" value="1"/>
</dbReference>
<evidence type="ECO:0000313" key="2">
    <source>
        <dbReference type="EMBL" id="PIY96677.1"/>
    </source>
</evidence>
<dbReference type="Pfam" id="PF00961">
    <property type="entry name" value="LAGLIDADG_1"/>
    <property type="match status" value="1"/>
</dbReference>
<comment type="caution">
    <text evidence="2">The sequence shown here is derived from an EMBL/GenBank/DDBJ whole genome shotgun (WGS) entry which is preliminary data.</text>
</comment>
<reference evidence="2 3" key="1">
    <citation type="submission" date="2017-09" db="EMBL/GenBank/DDBJ databases">
        <title>Depth-based differentiation of microbial function through sediment-hosted aquifers and enrichment of novel symbionts in the deep terrestrial subsurface.</title>
        <authorList>
            <person name="Probst A.J."/>
            <person name="Ladd B."/>
            <person name="Jarett J.K."/>
            <person name="Geller-Mcgrath D.E."/>
            <person name="Sieber C.M."/>
            <person name="Emerson J.B."/>
            <person name="Anantharaman K."/>
            <person name="Thomas B.C."/>
            <person name="Malmstrom R."/>
            <person name="Stieglmeier M."/>
            <person name="Klingl A."/>
            <person name="Woyke T."/>
            <person name="Ryan C.M."/>
            <person name="Banfield J.F."/>
        </authorList>
    </citation>
    <scope>NUCLEOTIDE SEQUENCE [LARGE SCALE GENOMIC DNA]</scope>
    <source>
        <strain evidence="2">CG_4_10_14_0_8_um_filter_42_10</strain>
    </source>
</reference>
<dbReference type="EMBL" id="PFMD01000038">
    <property type="protein sequence ID" value="PIY96677.1"/>
    <property type="molecule type" value="Genomic_DNA"/>
</dbReference>
<protein>
    <submittedName>
        <fullName evidence="2">Endonuclease</fullName>
    </submittedName>
</protein>
<organism evidence="2 3">
    <name type="scientific">Candidatus Kerfeldbacteria bacterium CG_4_10_14_0_8_um_filter_42_10</name>
    <dbReference type="NCBI Taxonomy" id="2014248"/>
    <lineage>
        <taxon>Bacteria</taxon>
        <taxon>Candidatus Kerfeldiibacteriota</taxon>
    </lineage>
</organism>
<keyword evidence="2" id="KW-0255">Endonuclease</keyword>
<dbReference type="GO" id="GO:0004519">
    <property type="term" value="F:endonuclease activity"/>
    <property type="evidence" value="ECO:0007669"/>
    <property type="project" value="UniProtKB-KW"/>
</dbReference>
<dbReference type="SUPFAM" id="SSF55608">
    <property type="entry name" value="Homing endonucleases"/>
    <property type="match status" value="1"/>
</dbReference>
<proteinExistence type="predicted"/>
<dbReference type="PANTHER" id="PTHR36181:SF2">
    <property type="entry name" value="INTRON-ENCODED ENDONUCLEASE AI3-RELATED"/>
    <property type="match status" value="1"/>
</dbReference>